<feature type="region of interest" description="Disordered" evidence="1">
    <location>
        <begin position="189"/>
        <end position="208"/>
    </location>
</feature>
<evidence type="ECO:0000313" key="3">
    <source>
        <dbReference type="WBParaSite" id="Hba_02572"/>
    </source>
</evidence>
<dbReference type="AlphaFoldDB" id="A0A1I7WCZ8"/>
<name>A0A1I7WCZ8_HETBA</name>
<evidence type="ECO:0000256" key="1">
    <source>
        <dbReference type="SAM" id="MobiDB-lite"/>
    </source>
</evidence>
<feature type="region of interest" description="Disordered" evidence="1">
    <location>
        <begin position="78"/>
        <end position="103"/>
    </location>
</feature>
<feature type="compositionally biased region" description="Basic and acidic residues" evidence="1">
    <location>
        <begin position="94"/>
        <end position="103"/>
    </location>
</feature>
<feature type="region of interest" description="Disordered" evidence="1">
    <location>
        <begin position="1"/>
        <end position="34"/>
    </location>
</feature>
<dbReference type="Proteomes" id="UP000095283">
    <property type="component" value="Unplaced"/>
</dbReference>
<proteinExistence type="predicted"/>
<dbReference type="WBParaSite" id="Hba_02572">
    <property type="protein sequence ID" value="Hba_02572"/>
    <property type="gene ID" value="Hba_02572"/>
</dbReference>
<protein>
    <submittedName>
        <fullName evidence="3">RHH_1 domain-containing protein</fullName>
    </submittedName>
</protein>
<sequence>MSKKSTTAVAARVRLPLSQQKHLPKAGGPPFPLQDSAASSRRLLLQAAFALVFPNSGFFLRGSLKPLVTLLPPVTPSKHKGLKGNKTTNQETEQAVKTKREKTARDELLKARVSKSFKALVEETAVARGQTPSEAMRQALQEDYNMKTVGPQRRTRAKMPTPRCRQKQKKATKGSKAERWVNLRVGGLKPRLEGGAPQAIPDEEVPLGDPLSKEAMEAIALLSGAPMAEAA</sequence>
<organism evidence="2 3">
    <name type="scientific">Heterorhabditis bacteriophora</name>
    <name type="common">Entomopathogenic nematode worm</name>
    <dbReference type="NCBI Taxonomy" id="37862"/>
    <lineage>
        <taxon>Eukaryota</taxon>
        <taxon>Metazoa</taxon>
        <taxon>Ecdysozoa</taxon>
        <taxon>Nematoda</taxon>
        <taxon>Chromadorea</taxon>
        <taxon>Rhabditida</taxon>
        <taxon>Rhabditina</taxon>
        <taxon>Rhabditomorpha</taxon>
        <taxon>Strongyloidea</taxon>
        <taxon>Heterorhabditidae</taxon>
        <taxon>Heterorhabditis</taxon>
    </lineage>
</organism>
<reference evidence="3" key="1">
    <citation type="submission" date="2016-11" db="UniProtKB">
        <authorList>
            <consortium name="WormBaseParasite"/>
        </authorList>
    </citation>
    <scope>IDENTIFICATION</scope>
</reference>
<evidence type="ECO:0000313" key="2">
    <source>
        <dbReference type="Proteomes" id="UP000095283"/>
    </source>
</evidence>
<feature type="compositionally biased region" description="Basic residues" evidence="1">
    <location>
        <begin position="164"/>
        <end position="173"/>
    </location>
</feature>
<feature type="region of interest" description="Disordered" evidence="1">
    <location>
        <begin position="150"/>
        <end position="177"/>
    </location>
</feature>
<accession>A0A1I7WCZ8</accession>
<keyword evidence="2" id="KW-1185">Reference proteome</keyword>